<evidence type="ECO:0000256" key="2">
    <source>
        <dbReference type="ARBA" id="ARBA00005811"/>
    </source>
</evidence>
<dbReference type="Proteomes" id="UP000325161">
    <property type="component" value="Chromosome"/>
</dbReference>
<keyword evidence="4 7" id="KW-0812">Transmembrane</keyword>
<dbReference type="Pfam" id="PF02472">
    <property type="entry name" value="ExbD"/>
    <property type="match status" value="1"/>
</dbReference>
<dbReference type="GO" id="GO:0005886">
    <property type="term" value="C:plasma membrane"/>
    <property type="evidence" value="ECO:0007669"/>
    <property type="project" value="UniProtKB-SubCell"/>
</dbReference>
<keyword evidence="10" id="KW-1185">Reference proteome</keyword>
<evidence type="ECO:0000256" key="1">
    <source>
        <dbReference type="ARBA" id="ARBA00004162"/>
    </source>
</evidence>
<dbReference type="KEGG" id="pacr:FXN63_16515"/>
<sequence length="144" mass="15168">MAFGGFNGGAGSGAPQSEINMVPLIDVMLVLLVIFILTAPLMSHSVRIDVPQASSAPIDAEPSKVDFAIDADGKMFWDGEPIAAEVVSDRFIAAAKQQPQPELNLRADKATRYEVLAKVMADASRAGLSKIGFVSTPESTPAPK</sequence>
<organism evidence="9 10">
    <name type="scientific">Pigmentiphaga aceris</name>
    <dbReference type="NCBI Taxonomy" id="1940612"/>
    <lineage>
        <taxon>Bacteria</taxon>
        <taxon>Pseudomonadati</taxon>
        <taxon>Pseudomonadota</taxon>
        <taxon>Betaproteobacteria</taxon>
        <taxon>Burkholderiales</taxon>
        <taxon>Alcaligenaceae</taxon>
        <taxon>Pigmentiphaga</taxon>
    </lineage>
</organism>
<dbReference type="PANTHER" id="PTHR30558">
    <property type="entry name" value="EXBD MEMBRANE COMPONENT OF PMF-DRIVEN MACROMOLECULE IMPORT SYSTEM"/>
    <property type="match status" value="1"/>
</dbReference>
<keyword evidence="7" id="KW-0813">Transport</keyword>
<gene>
    <name evidence="9" type="ORF">FXN63_16515</name>
</gene>
<dbReference type="AlphaFoldDB" id="A0A5C0AXT1"/>
<name>A0A5C0AXT1_9BURK</name>
<comment type="similarity">
    <text evidence="2 7">Belongs to the ExbD/TolR family.</text>
</comment>
<protein>
    <submittedName>
        <fullName evidence="9">Biopolymer transporter ExbD</fullName>
    </submittedName>
</protein>
<evidence type="ECO:0000256" key="7">
    <source>
        <dbReference type="RuleBase" id="RU003879"/>
    </source>
</evidence>
<dbReference type="Gene3D" id="3.30.420.270">
    <property type="match status" value="1"/>
</dbReference>
<evidence type="ECO:0000256" key="8">
    <source>
        <dbReference type="SAM" id="Phobius"/>
    </source>
</evidence>
<dbReference type="GO" id="GO:0015031">
    <property type="term" value="P:protein transport"/>
    <property type="evidence" value="ECO:0007669"/>
    <property type="project" value="UniProtKB-KW"/>
</dbReference>
<keyword evidence="7" id="KW-0653">Protein transport</keyword>
<keyword evidence="5 8" id="KW-1133">Transmembrane helix</keyword>
<dbReference type="RefSeq" id="WP_148816316.1">
    <property type="nucleotide sequence ID" value="NZ_CP043046.1"/>
</dbReference>
<dbReference type="GO" id="GO:0022857">
    <property type="term" value="F:transmembrane transporter activity"/>
    <property type="evidence" value="ECO:0007669"/>
    <property type="project" value="InterPro"/>
</dbReference>
<keyword evidence="6 8" id="KW-0472">Membrane</keyword>
<evidence type="ECO:0000256" key="5">
    <source>
        <dbReference type="ARBA" id="ARBA00022989"/>
    </source>
</evidence>
<evidence type="ECO:0000256" key="4">
    <source>
        <dbReference type="ARBA" id="ARBA00022692"/>
    </source>
</evidence>
<accession>A0A5C0AXT1</accession>
<evidence type="ECO:0000313" key="10">
    <source>
        <dbReference type="Proteomes" id="UP000325161"/>
    </source>
</evidence>
<feature type="transmembrane region" description="Helical" evidence="8">
    <location>
        <begin position="20"/>
        <end position="42"/>
    </location>
</feature>
<evidence type="ECO:0000256" key="6">
    <source>
        <dbReference type="ARBA" id="ARBA00023136"/>
    </source>
</evidence>
<dbReference type="EMBL" id="CP043046">
    <property type="protein sequence ID" value="QEI07269.1"/>
    <property type="molecule type" value="Genomic_DNA"/>
</dbReference>
<dbReference type="PANTHER" id="PTHR30558:SF7">
    <property type="entry name" value="TOL-PAL SYSTEM PROTEIN TOLR"/>
    <property type="match status" value="1"/>
</dbReference>
<comment type="subcellular location">
    <subcellularLocation>
        <location evidence="1">Cell membrane</location>
        <topology evidence="1">Single-pass membrane protein</topology>
    </subcellularLocation>
    <subcellularLocation>
        <location evidence="7">Cell membrane</location>
        <topology evidence="7">Single-pass type II membrane protein</topology>
    </subcellularLocation>
</comment>
<proteinExistence type="inferred from homology"/>
<reference evidence="9 10" key="1">
    <citation type="submission" date="2019-08" db="EMBL/GenBank/DDBJ databases">
        <title>Amphibian skin-associated Pigmentiphaga: genome sequence and occurrence across geography and hosts.</title>
        <authorList>
            <person name="Bletz M.C."/>
            <person name="Bunk B."/>
            <person name="Sproeer C."/>
            <person name="Biwer P."/>
            <person name="Reiter S."/>
            <person name="Rabemananjara F.C.E."/>
            <person name="Schulz S."/>
            <person name="Overmann J."/>
            <person name="Vences M."/>
        </authorList>
    </citation>
    <scope>NUCLEOTIDE SEQUENCE [LARGE SCALE GENOMIC DNA]</scope>
    <source>
        <strain evidence="9 10">Mada1488</strain>
    </source>
</reference>
<keyword evidence="3" id="KW-1003">Cell membrane</keyword>
<evidence type="ECO:0000256" key="3">
    <source>
        <dbReference type="ARBA" id="ARBA00022475"/>
    </source>
</evidence>
<dbReference type="InterPro" id="IPR003400">
    <property type="entry name" value="ExbD"/>
</dbReference>
<dbReference type="OrthoDB" id="9798629at2"/>
<evidence type="ECO:0000313" key="9">
    <source>
        <dbReference type="EMBL" id="QEI07269.1"/>
    </source>
</evidence>